<evidence type="ECO:0000256" key="1">
    <source>
        <dbReference type="PIRSR" id="PIRSR620023-1"/>
    </source>
</evidence>
<feature type="binding site" evidence="2">
    <location>
        <position position="138"/>
    </location>
    <ligand>
        <name>substrate</name>
    </ligand>
</feature>
<name>A0A1E4R339_9BACI</name>
<evidence type="ECO:0000313" key="3">
    <source>
        <dbReference type="EMBL" id="ODV54873.1"/>
    </source>
</evidence>
<dbReference type="InterPro" id="IPR020023">
    <property type="entry name" value="PseG"/>
</dbReference>
<dbReference type="Proteomes" id="UP000094784">
    <property type="component" value="Unassembled WGS sequence"/>
</dbReference>
<protein>
    <submittedName>
        <fullName evidence="3">UDP-2,4-diacetamido-2,4, 6-trideoxy-beta-L-altropyranose hydrolase</fullName>
    </submittedName>
</protein>
<keyword evidence="3" id="KW-0378">Hydrolase</keyword>
<feature type="active site" description="Proton acceptor" evidence="1">
    <location>
        <position position="17"/>
    </location>
</feature>
<sequence>MNFIIRTDASAKIGSGHVMRCLTIAIELRKNGHEVTFWMKELVGDMREFVQSKGFSIITEMENTDICIIDHYDIDIKWERKIRPFVKKIVVIDDLANRKHDCDLLLDQNVVPNFEHRYDDLVPVHCEKLLGPRFLMMREEFIRERKNLSYKTGGVNRILIFMGGSDPTSETLKIINALTQHQSFSYVDVVVGNSNPHKTKIEGICMKEGYHFHCQIDYLASLMAKADFSIGAGGSATWERCFVGLPSSSTIVAENQRISTETAEKLGVIWNLGWHEQVTVDTYKDLLRSLKDKKELLINMRKAGLKLTEQSGGAKSWLDAILEVTK</sequence>
<dbReference type="AlphaFoldDB" id="A0A1E4R339"/>
<dbReference type="NCBIfam" id="TIGR03590">
    <property type="entry name" value="PseG"/>
    <property type="match status" value="1"/>
</dbReference>
<dbReference type="EMBL" id="MECQ01000001">
    <property type="protein sequence ID" value="ODV54873.1"/>
    <property type="molecule type" value="Genomic_DNA"/>
</dbReference>
<reference evidence="3 4" key="1">
    <citation type="submission" date="2016-09" db="EMBL/GenBank/DDBJ databases">
        <title>Draft genome sequence of the soil isolate, Lysinibacillus fusiformis M5, a potential hypoxanthine producer.</title>
        <authorList>
            <person name="Gallegos-Monterrosa R."/>
            <person name="Maroti G."/>
            <person name="Balint B."/>
            <person name="Kovacs A.T."/>
        </authorList>
    </citation>
    <scope>NUCLEOTIDE SEQUENCE [LARGE SCALE GENOMIC DNA]</scope>
    <source>
        <strain evidence="3 4">M5</strain>
    </source>
</reference>
<dbReference type="Gene3D" id="3.40.50.11190">
    <property type="match status" value="1"/>
</dbReference>
<accession>A0A1E4R339</accession>
<dbReference type="OrthoDB" id="9805604at2"/>
<dbReference type="RefSeq" id="WP_069480101.1">
    <property type="nucleotide sequence ID" value="NZ_KV766182.1"/>
</dbReference>
<gene>
    <name evidence="3" type="ORF">BG258_02700</name>
</gene>
<feature type="binding site" evidence="2">
    <location>
        <position position="239"/>
    </location>
    <ligand>
        <name>substrate</name>
    </ligand>
</feature>
<dbReference type="Gene3D" id="3.40.50.2000">
    <property type="entry name" value="Glycogen Phosphorylase B"/>
    <property type="match status" value="1"/>
</dbReference>
<dbReference type="GO" id="GO:0016787">
    <property type="term" value="F:hydrolase activity"/>
    <property type="evidence" value="ECO:0007669"/>
    <property type="project" value="UniProtKB-KW"/>
</dbReference>
<evidence type="ECO:0000313" key="4">
    <source>
        <dbReference type="Proteomes" id="UP000094784"/>
    </source>
</evidence>
<proteinExistence type="predicted"/>
<evidence type="ECO:0000256" key="2">
    <source>
        <dbReference type="PIRSR" id="PIRSR620023-2"/>
    </source>
</evidence>
<organism evidence="3 4">
    <name type="scientific">Lysinibacillus fusiformis</name>
    <dbReference type="NCBI Taxonomy" id="28031"/>
    <lineage>
        <taxon>Bacteria</taxon>
        <taxon>Bacillati</taxon>
        <taxon>Bacillota</taxon>
        <taxon>Bacilli</taxon>
        <taxon>Bacillales</taxon>
        <taxon>Bacillaceae</taxon>
        <taxon>Lysinibacillus</taxon>
    </lineage>
</organism>
<comment type="caution">
    <text evidence="3">The sequence shown here is derived from an EMBL/GenBank/DDBJ whole genome shotgun (WGS) entry which is preliminary data.</text>
</comment>